<keyword evidence="6 13" id="KW-0378">Hydrolase</keyword>
<dbReference type="Proteomes" id="UP000192247">
    <property type="component" value="Unassembled WGS sequence"/>
</dbReference>
<feature type="repeat" description="ANK" evidence="12">
    <location>
        <begin position="333"/>
        <end position="365"/>
    </location>
</feature>
<dbReference type="PROSITE" id="PS50088">
    <property type="entry name" value="ANK_REPEAT"/>
    <property type="match status" value="2"/>
</dbReference>
<evidence type="ECO:0000256" key="9">
    <source>
        <dbReference type="ARBA" id="ARBA00023098"/>
    </source>
</evidence>
<evidence type="ECO:0000256" key="13">
    <source>
        <dbReference type="PROSITE-ProRule" id="PRU01161"/>
    </source>
</evidence>
<dbReference type="FunCoup" id="A0A1V9WYV4">
    <property type="interactions" value="900"/>
</dbReference>
<dbReference type="SUPFAM" id="SSF52151">
    <property type="entry name" value="FabD/lysophospholipase-like"/>
    <property type="match status" value="1"/>
</dbReference>
<evidence type="ECO:0000259" key="15">
    <source>
        <dbReference type="PROSITE" id="PS51635"/>
    </source>
</evidence>
<feature type="active site" description="Nucleophile" evidence="13">
    <location>
        <position position="569"/>
    </location>
</feature>
<feature type="region of interest" description="Disordered" evidence="14">
    <location>
        <begin position="660"/>
        <end position="679"/>
    </location>
</feature>
<keyword evidence="10" id="KW-0472">Membrane</keyword>
<keyword evidence="7" id="KW-0800">Toxin</keyword>
<dbReference type="Pfam" id="PF12796">
    <property type="entry name" value="Ank_2"/>
    <property type="match status" value="2"/>
</dbReference>
<sequence length="874" mass="96571">MSFFKIFDNLRGNRTSEDPGRVVDVKSDDYTKYAVLYREDGLCLYELSSDANAAPGTQTYEIVLHKELNRSPNSAFSVYRSPILDKAELQFTILRDKLPLLLQCVPDLCTRDLVQEVVTLCRSNGSWSLSHVAAHMGLVDMIKHPAVKSQINAVAAETNQTPLHVAIKAQKLPSVQILLQLDANVEAVDSNHDTMYHCAAITTKDIIKALSGKAAVNPMLINRRNKEGYTPLQLACLMDRADCVKELLKVSEFTAQRVRCYIHIYQLWSFNNSLTFAANGLANLGRGKAEQNANNFQEEDMKHGGTPLHWAKSTQVLESMIEYGCDLNARNFQDNTALHIMVARNRLNCVVLLLSYGADVNAFGMDGDTPLHVAVRVAAPQFENWLPIFEQVSSPRRKKPLQDLAALLDFGDVSVLHALIVFGADVNALNNKAESARHLASTLRSTKRDLVIYTLHAVGAARCTDDVPNCRDGCSSFGCFDGAPPEKPNFFKSDKLFDSLLGESVVSEALWTHRTEPAGGHPPRGLQCRALALDGGGIRGLVIIRMMMSLEKIVGRPFVECFDWIAGTSTGGILALCLASGKTTSECFQLYFRLKDKIFVGARPHDSDALEKFLKQELSENLRMSDIAYPRIAITAVAAEHHPAKLHLFRNYKAPRQVVSESGPSEGVSASPDEADPSPSELVWNVARATGAAPTYFRPYKQYLDGGLISNNPTLDLLTEIAEYNAVQKAIEADSEVANLTVMVSLGTGKPPVVPTSTVESLQISTGLLGAARMAYGVQKLFQLAVDQATQTCGRVVERAQAWCHGIRVPYFRLNPETSEDIALNQTDNRVLTKMLWETMVYMRNRRKELQQLARLLEPCENSPSLTLRPARTH</sequence>
<comment type="caution">
    <text evidence="16">The sequence shown here is derived from an EMBL/GenBank/DDBJ whole genome shotgun (WGS) entry which is preliminary data.</text>
</comment>
<keyword evidence="13" id="KW-0442">Lipid degradation</keyword>
<dbReference type="AlphaFoldDB" id="A0A1V9WYV4"/>
<dbReference type="GO" id="GO:0016042">
    <property type="term" value="P:lipid catabolic process"/>
    <property type="evidence" value="ECO:0007669"/>
    <property type="project" value="UniProtKB-UniRule"/>
</dbReference>
<dbReference type="GO" id="GO:0044231">
    <property type="term" value="C:host cell presynaptic membrane"/>
    <property type="evidence" value="ECO:0007669"/>
    <property type="project" value="UniProtKB-KW"/>
</dbReference>
<reference evidence="16 17" key="1">
    <citation type="journal article" date="2017" name="Gigascience">
        <title>Draft genome of the honey bee ectoparasitic mite, Tropilaelaps mercedesae, is shaped by the parasitic life history.</title>
        <authorList>
            <person name="Dong X."/>
            <person name="Armstrong S.D."/>
            <person name="Xia D."/>
            <person name="Makepeace B.L."/>
            <person name="Darby A.C."/>
            <person name="Kadowaki T."/>
        </authorList>
    </citation>
    <scope>NUCLEOTIDE SEQUENCE [LARGE SCALE GENOMIC DNA]</scope>
    <source>
        <strain evidence="16">Wuxi-XJTLU</strain>
    </source>
</reference>
<feature type="repeat" description="ANK" evidence="12">
    <location>
        <begin position="158"/>
        <end position="190"/>
    </location>
</feature>
<dbReference type="OrthoDB" id="10021675at2759"/>
<dbReference type="Gene3D" id="3.40.1090.10">
    <property type="entry name" value="Cytosolic phospholipase A2 catalytic domain"/>
    <property type="match status" value="1"/>
</dbReference>
<feature type="short sequence motif" description="GXSXG" evidence="13">
    <location>
        <begin position="567"/>
        <end position="571"/>
    </location>
</feature>
<dbReference type="Pfam" id="PF00023">
    <property type="entry name" value="Ank"/>
    <property type="match status" value="1"/>
</dbReference>
<dbReference type="InterPro" id="IPR036770">
    <property type="entry name" value="Ankyrin_rpt-contain_sf"/>
</dbReference>
<dbReference type="GO" id="GO:0047499">
    <property type="term" value="F:calcium-independent phospholipase A2 activity"/>
    <property type="evidence" value="ECO:0007669"/>
    <property type="project" value="InterPro"/>
</dbReference>
<comment type="subcellular location">
    <subcellularLocation>
        <location evidence="1">Target cell membrane</location>
    </subcellularLocation>
</comment>
<accession>A0A1V9WYV4</accession>
<dbReference type="Pfam" id="PF01734">
    <property type="entry name" value="Patatin"/>
    <property type="match status" value="1"/>
</dbReference>
<dbReference type="PROSITE" id="PS51635">
    <property type="entry name" value="PNPLA"/>
    <property type="match status" value="1"/>
</dbReference>
<evidence type="ECO:0000256" key="2">
    <source>
        <dbReference type="ARBA" id="ARBA00013278"/>
    </source>
</evidence>
<dbReference type="InterPro" id="IPR016035">
    <property type="entry name" value="Acyl_Trfase/lysoPLipase"/>
</dbReference>
<dbReference type="SMART" id="SM00248">
    <property type="entry name" value="ANK"/>
    <property type="match status" value="5"/>
</dbReference>
<comment type="catalytic activity">
    <reaction evidence="11">
        <text>a 1,2-diacyl-sn-glycero-3-phosphocholine + H2O = a 1-acyl-sn-glycero-3-phosphocholine + a fatty acid + H(+)</text>
        <dbReference type="Rhea" id="RHEA:15801"/>
        <dbReference type="ChEBI" id="CHEBI:15377"/>
        <dbReference type="ChEBI" id="CHEBI:15378"/>
        <dbReference type="ChEBI" id="CHEBI:28868"/>
        <dbReference type="ChEBI" id="CHEBI:57643"/>
        <dbReference type="ChEBI" id="CHEBI:58168"/>
        <dbReference type="EC" id="3.1.1.4"/>
    </reaction>
    <physiologicalReaction direction="left-to-right" evidence="11">
        <dbReference type="Rhea" id="RHEA:15802"/>
    </physiologicalReaction>
</comment>
<dbReference type="EMBL" id="MNPL01032406">
    <property type="protein sequence ID" value="OQR66463.1"/>
    <property type="molecule type" value="Genomic_DNA"/>
</dbReference>
<organism evidence="16 17">
    <name type="scientific">Tropilaelaps mercedesae</name>
    <dbReference type="NCBI Taxonomy" id="418985"/>
    <lineage>
        <taxon>Eukaryota</taxon>
        <taxon>Metazoa</taxon>
        <taxon>Ecdysozoa</taxon>
        <taxon>Arthropoda</taxon>
        <taxon>Chelicerata</taxon>
        <taxon>Arachnida</taxon>
        <taxon>Acari</taxon>
        <taxon>Parasitiformes</taxon>
        <taxon>Mesostigmata</taxon>
        <taxon>Gamasina</taxon>
        <taxon>Dermanyssoidea</taxon>
        <taxon>Laelapidae</taxon>
        <taxon>Tropilaelaps</taxon>
    </lineage>
</organism>
<name>A0A1V9WYV4_9ACAR</name>
<dbReference type="EC" id="3.1.1.4" evidence="2"/>
<evidence type="ECO:0000256" key="11">
    <source>
        <dbReference type="ARBA" id="ARBA00023422"/>
    </source>
</evidence>
<evidence type="ECO:0000256" key="10">
    <source>
        <dbReference type="ARBA" id="ARBA00023298"/>
    </source>
</evidence>
<evidence type="ECO:0000256" key="1">
    <source>
        <dbReference type="ARBA" id="ARBA00004175"/>
    </source>
</evidence>
<dbReference type="InterPro" id="IPR047148">
    <property type="entry name" value="PLPL9"/>
</dbReference>
<dbReference type="InterPro" id="IPR002641">
    <property type="entry name" value="PNPLA_dom"/>
</dbReference>
<dbReference type="PROSITE" id="PS50297">
    <property type="entry name" value="ANK_REP_REGION"/>
    <property type="match status" value="2"/>
</dbReference>
<dbReference type="PANTHER" id="PTHR24139">
    <property type="entry name" value="CALCIUM-INDEPENDENT PHOSPHOLIPASE A2"/>
    <property type="match status" value="1"/>
</dbReference>
<feature type="active site" description="Proton acceptor" evidence="13">
    <location>
        <position position="705"/>
    </location>
</feature>
<keyword evidence="7" id="KW-0638">Presynaptic neurotoxin</keyword>
<keyword evidence="7" id="KW-0528">Neurotoxin</keyword>
<evidence type="ECO:0000256" key="14">
    <source>
        <dbReference type="SAM" id="MobiDB-lite"/>
    </source>
</evidence>
<dbReference type="PANTHER" id="PTHR24139:SF34">
    <property type="entry name" value="85_88 KDA CALCIUM-INDEPENDENT PHOSPHOLIPASE A2"/>
    <property type="match status" value="1"/>
</dbReference>
<dbReference type="GO" id="GO:0052816">
    <property type="term" value="F:long-chain fatty acyl-CoA hydrolase activity"/>
    <property type="evidence" value="ECO:0007669"/>
    <property type="project" value="TreeGrafter"/>
</dbReference>
<gene>
    <name evidence="16" type="ORF">BIW11_14143</name>
</gene>
<dbReference type="InParanoid" id="A0A1V9WYV4"/>
<evidence type="ECO:0000256" key="6">
    <source>
        <dbReference type="ARBA" id="ARBA00022801"/>
    </source>
</evidence>
<feature type="short sequence motif" description="DGA/G" evidence="13">
    <location>
        <begin position="705"/>
        <end position="707"/>
    </location>
</feature>
<evidence type="ECO:0000256" key="5">
    <source>
        <dbReference type="ARBA" id="ARBA00022737"/>
    </source>
</evidence>
<keyword evidence="8 12" id="KW-0040">ANK repeat</keyword>
<keyword evidence="9 13" id="KW-0443">Lipid metabolism</keyword>
<evidence type="ECO:0000256" key="7">
    <source>
        <dbReference type="ARBA" id="ARBA00023028"/>
    </source>
</evidence>
<dbReference type="GO" id="GO:0044218">
    <property type="term" value="C:other organism cell membrane"/>
    <property type="evidence" value="ECO:0007669"/>
    <property type="project" value="UniProtKB-KW"/>
</dbReference>
<keyword evidence="3" id="KW-0268">Exocytosis</keyword>
<dbReference type="STRING" id="418985.A0A1V9WYV4"/>
<feature type="short sequence motif" description="GXGXXG" evidence="13">
    <location>
        <begin position="535"/>
        <end position="540"/>
    </location>
</feature>
<dbReference type="GO" id="GO:0005739">
    <property type="term" value="C:mitochondrion"/>
    <property type="evidence" value="ECO:0007669"/>
    <property type="project" value="TreeGrafter"/>
</dbReference>
<keyword evidence="17" id="KW-1185">Reference proteome</keyword>
<dbReference type="Gene3D" id="1.25.40.20">
    <property type="entry name" value="Ankyrin repeat-containing domain"/>
    <property type="match status" value="2"/>
</dbReference>
<dbReference type="GO" id="GO:0006887">
    <property type="term" value="P:exocytosis"/>
    <property type="evidence" value="ECO:0007669"/>
    <property type="project" value="UniProtKB-KW"/>
</dbReference>
<evidence type="ECO:0000256" key="12">
    <source>
        <dbReference type="PROSITE-ProRule" id="PRU00023"/>
    </source>
</evidence>
<dbReference type="SUPFAM" id="SSF48403">
    <property type="entry name" value="Ankyrin repeat"/>
    <property type="match status" value="1"/>
</dbReference>
<proteinExistence type="predicted"/>
<protein>
    <recommendedName>
        <fullName evidence="2">phospholipase A2</fullName>
        <ecNumber evidence="2">3.1.1.4</ecNumber>
    </recommendedName>
</protein>
<evidence type="ECO:0000313" key="17">
    <source>
        <dbReference type="Proteomes" id="UP000192247"/>
    </source>
</evidence>
<dbReference type="InterPro" id="IPR002110">
    <property type="entry name" value="Ankyrin_rpt"/>
</dbReference>
<keyword evidence="10" id="KW-1053">Target membrane</keyword>
<evidence type="ECO:0000256" key="3">
    <source>
        <dbReference type="ARBA" id="ARBA00022483"/>
    </source>
</evidence>
<keyword evidence="5" id="KW-0677">Repeat</keyword>
<feature type="domain" description="PNPLA" evidence="15">
    <location>
        <begin position="531"/>
        <end position="718"/>
    </location>
</feature>
<dbReference type="GO" id="GO:2000304">
    <property type="term" value="P:positive regulation of ceramide biosynthetic process"/>
    <property type="evidence" value="ECO:0007669"/>
    <property type="project" value="TreeGrafter"/>
</dbReference>
<evidence type="ECO:0000256" key="4">
    <source>
        <dbReference type="ARBA" id="ARBA00022537"/>
    </source>
</evidence>
<keyword evidence="4" id="KW-1052">Target cell membrane</keyword>
<evidence type="ECO:0000256" key="8">
    <source>
        <dbReference type="ARBA" id="ARBA00023043"/>
    </source>
</evidence>
<evidence type="ECO:0000313" key="16">
    <source>
        <dbReference type="EMBL" id="OQR66463.1"/>
    </source>
</evidence>